<sequence>MNQIFIENNLFLNVRMEQYYNMNYVMMIIEQNLMVVIDINRVVKQNAYYFLKINAIYAKKDGNFKSISVNRFVEVDYWQFYLTNNMTILEILILLIVNINMVMNFWFVIISQIVNNVYIIMRLWMKGLQVFVNNIITPIFQQCNIPYDGCLITNMKLFVEVIMDTLNFEQLIWINAFLDLTQNVLIFIIIRNGIGLKNLRKKLIRQFLFYKLQIKIALYMQKYHDQQRQKMLFRISNALIYQQMLNKIQFMSFIRMFQLRIVFIPFFLQKNSPSYIQMKDCSIEITQLKIVQAYNISLQ</sequence>
<feature type="transmembrane region" description="Helical" evidence="1">
    <location>
        <begin position="172"/>
        <end position="194"/>
    </location>
</feature>
<proteinExistence type="predicted"/>
<evidence type="ECO:0000256" key="1">
    <source>
        <dbReference type="SAM" id="Phobius"/>
    </source>
</evidence>
<protein>
    <recommendedName>
        <fullName evidence="4">Transmembrane protein</fullName>
    </recommendedName>
</protein>
<keyword evidence="1" id="KW-0472">Membrane</keyword>
<evidence type="ECO:0000313" key="2">
    <source>
        <dbReference type="EMBL" id="CAD8194492.1"/>
    </source>
</evidence>
<evidence type="ECO:0000313" key="3">
    <source>
        <dbReference type="Proteomes" id="UP000689195"/>
    </source>
</evidence>
<keyword evidence="1" id="KW-0812">Transmembrane</keyword>
<dbReference type="EMBL" id="CAJJDO010000107">
    <property type="protein sequence ID" value="CAD8194492.1"/>
    <property type="molecule type" value="Genomic_DNA"/>
</dbReference>
<dbReference type="Proteomes" id="UP000689195">
    <property type="component" value="Unassembled WGS sequence"/>
</dbReference>
<evidence type="ECO:0008006" key="4">
    <source>
        <dbReference type="Google" id="ProtNLM"/>
    </source>
</evidence>
<accession>A0A8S1WYL7</accession>
<comment type="caution">
    <text evidence="2">The sequence shown here is derived from an EMBL/GenBank/DDBJ whole genome shotgun (WGS) entry which is preliminary data.</text>
</comment>
<organism evidence="2 3">
    <name type="scientific">Paramecium pentaurelia</name>
    <dbReference type="NCBI Taxonomy" id="43138"/>
    <lineage>
        <taxon>Eukaryota</taxon>
        <taxon>Sar</taxon>
        <taxon>Alveolata</taxon>
        <taxon>Ciliophora</taxon>
        <taxon>Intramacronucleata</taxon>
        <taxon>Oligohymenophorea</taxon>
        <taxon>Peniculida</taxon>
        <taxon>Parameciidae</taxon>
        <taxon>Paramecium</taxon>
    </lineage>
</organism>
<name>A0A8S1WYL7_9CILI</name>
<dbReference type="AlphaFoldDB" id="A0A8S1WYL7"/>
<keyword evidence="1" id="KW-1133">Transmembrane helix</keyword>
<gene>
    <name evidence="2" type="ORF">PPENT_87.1.T1070009</name>
</gene>
<keyword evidence="3" id="KW-1185">Reference proteome</keyword>
<reference evidence="2" key="1">
    <citation type="submission" date="2021-01" db="EMBL/GenBank/DDBJ databases">
        <authorList>
            <consortium name="Genoscope - CEA"/>
            <person name="William W."/>
        </authorList>
    </citation>
    <scope>NUCLEOTIDE SEQUENCE</scope>
</reference>